<name>A0A6A5VHV1_9PLEO</name>
<gene>
    <name evidence="1" type="ORF">BU23DRAFT_12190</name>
</gene>
<dbReference type="AlphaFoldDB" id="A0A6A5VHV1"/>
<proteinExistence type="predicted"/>
<evidence type="ECO:0000313" key="2">
    <source>
        <dbReference type="Proteomes" id="UP000800036"/>
    </source>
</evidence>
<evidence type="ECO:0000313" key="1">
    <source>
        <dbReference type="EMBL" id="KAF1976771.1"/>
    </source>
</evidence>
<dbReference type="EMBL" id="ML976665">
    <property type="protein sequence ID" value="KAF1976771.1"/>
    <property type="molecule type" value="Genomic_DNA"/>
</dbReference>
<reference evidence="1" key="1">
    <citation type="journal article" date="2020" name="Stud. Mycol.">
        <title>101 Dothideomycetes genomes: a test case for predicting lifestyles and emergence of pathogens.</title>
        <authorList>
            <person name="Haridas S."/>
            <person name="Albert R."/>
            <person name="Binder M."/>
            <person name="Bloem J."/>
            <person name="Labutti K."/>
            <person name="Salamov A."/>
            <person name="Andreopoulos B."/>
            <person name="Baker S."/>
            <person name="Barry K."/>
            <person name="Bills G."/>
            <person name="Bluhm B."/>
            <person name="Cannon C."/>
            <person name="Castanera R."/>
            <person name="Culley D."/>
            <person name="Daum C."/>
            <person name="Ezra D."/>
            <person name="Gonzalez J."/>
            <person name="Henrissat B."/>
            <person name="Kuo A."/>
            <person name="Liang C."/>
            <person name="Lipzen A."/>
            <person name="Lutzoni F."/>
            <person name="Magnuson J."/>
            <person name="Mondo S."/>
            <person name="Nolan M."/>
            <person name="Ohm R."/>
            <person name="Pangilinan J."/>
            <person name="Park H.-J."/>
            <person name="Ramirez L."/>
            <person name="Alfaro M."/>
            <person name="Sun H."/>
            <person name="Tritt A."/>
            <person name="Yoshinaga Y."/>
            <person name="Zwiers L.-H."/>
            <person name="Turgeon B."/>
            <person name="Goodwin S."/>
            <person name="Spatafora J."/>
            <person name="Crous P."/>
            <person name="Grigoriev I."/>
        </authorList>
    </citation>
    <scope>NUCLEOTIDE SEQUENCE</scope>
    <source>
        <strain evidence="1">CBS 107.79</strain>
    </source>
</reference>
<sequence>MLGRLAGLAKKKVASAIAAAATTTTKQAACAAARTVTAYPRGHLHPVQYRKWGLRIKTLIWRRLLLEDVDGNERRDVNTRAPLTLCPLAALVSVPLRERVYKDSSRYLVVNPSQCARAWCCSQTCSEVNGCRDVGEGGEETSSVATAHRKARWLPPCQDPLGQRHATRQLHVSPHYQSPLGRAAVNSL</sequence>
<organism evidence="1 2">
    <name type="scientific">Bimuria novae-zelandiae CBS 107.79</name>
    <dbReference type="NCBI Taxonomy" id="1447943"/>
    <lineage>
        <taxon>Eukaryota</taxon>
        <taxon>Fungi</taxon>
        <taxon>Dikarya</taxon>
        <taxon>Ascomycota</taxon>
        <taxon>Pezizomycotina</taxon>
        <taxon>Dothideomycetes</taxon>
        <taxon>Pleosporomycetidae</taxon>
        <taxon>Pleosporales</taxon>
        <taxon>Massarineae</taxon>
        <taxon>Didymosphaeriaceae</taxon>
        <taxon>Bimuria</taxon>
    </lineage>
</organism>
<protein>
    <submittedName>
        <fullName evidence="1">Uncharacterized protein</fullName>
    </submittedName>
</protein>
<accession>A0A6A5VHV1</accession>
<dbReference type="Proteomes" id="UP000800036">
    <property type="component" value="Unassembled WGS sequence"/>
</dbReference>
<keyword evidence="2" id="KW-1185">Reference proteome</keyword>